<evidence type="ECO:0000313" key="1">
    <source>
        <dbReference type="EMBL" id="OGG85068.1"/>
    </source>
</evidence>
<proteinExistence type="predicted"/>
<gene>
    <name evidence="1" type="ORF">A3G90_03335</name>
</gene>
<accession>A0A1F6FGT5</accession>
<evidence type="ECO:0000313" key="2">
    <source>
        <dbReference type="Proteomes" id="UP000177325"/>
    </source>
</evidence>
<dbReference type="Proteomes" id="UP000177325">
    <property type="component" value="Unassembled WGS sequence"/>
</dbReference>
<comment type="caution">
    <text evidence="1">The sequence shown here is derived from an EMBL/GenBank/DDBJ whole genome shotgun (WGS) entry which is preliminary data.</text>
</comment>
<reference evidence="1 2" key="1">
    <citation type="journal article" date="2016" name="Nat. Commun.">
        <title>Thousands of microbial genomes shed light on interconnected biogeochemical processes in an aquifer system.</title>
        <authorList>
            <person name="Anantharaman K."/>
            <person name="Brown C.T."/>
            <person name="Hug L.A."/>
            <person name="Sharon I."/>
            <person name="Castelle C.J."/>
            <person name="Probst A.J."/>
            <person name="Thomas B.C."/>
            <person name="Singh A."/>
            <person name="Wilkins M.J."/>
            <person name="Karaoz U."/>
            <person name="Brodie E.L."/>
            <person name="Williams K.H."/>
            <person name="Hubbard S.S."/>
            <person name="Banfield J.F."/>
        </authorList>
    </citation>
    <scope>NUCLEOTIDE SEQUENCE [LARGE SCALE GENOMIC DNA]</scope>
</reference>
<organism evidence="1 2">
    <name type="scientific">Candidatus Kaiserbacteria bacterium RIFCSPLOWO2_12_FULL_45_26</name>
    <dbReference type="NCBI Taxonomy" id="1798525"/>
    <lineage>
        <taxon>Bacteria</taxon>
        <taxon>Candidatus Kaiseribacteriota</taxon>
    </lineage>
</organism>
<protein>
    <submittedName>
        <fullName evidence="1">Uncharacterized protein</fullName>
    </submittedName>
</protein>
<dbReference type="EMBL" id="MFMM01000001">
    <property type="protein sequence ID" value="OGG85068.1"/>
    <property type="molecule type" value="Genomic_DNA"/>
</dbReference>
<sequence>MTKASDRTRLYFWELRNKIDVVPAVNLLAQKGMVVTFAVDVVDSFVQLAVSQQLSPDPTIPFVMMNGPVRTLYQSLLQEDESFLAELEEKAGLKWAELSLGGVNQSDFNTPELITHTFNRLQADYGTHLAKNLQYWWKMPQVRYVPISLVWSSHGYEHLTGVTVHNWQQTKQREAARQ</sequence>
<dbReference type="AlphaFoldDB" id="A0A1F6FGT5"/>
<name>A0A1F6FGT5_9BACT</name>
<dbReference type="STRING" id="1798525.A3G90_03335"/>